<dbReference type="Pfam" id="PF00589">
    <property type="entry name" value="Phage_integrase"/>
    <property type="match status" value="1"/>
</dbReference>
<dbReference type="EMBL" id="JAKRKC020000001">
    <property type="protein sequence ID" value="MCK2216311.1"/>
    <property type="molecule type" value="Genomic_DNA"/>
</dbReference>
<feature type="region of interest" description="Disordered" evidence="3">
    <location>
        <begin position="293"/>
        <end position="324"/>
    </location>
</feature>
<keyword evidence="6" id="KW-1185">Reference proteome</keyword>
<name>A0ABT0FVF1_9ACTN</name>
<dbReference type="PANTHER" id="PTHR30349:SF41">
    <property type="entry name" value="INTEGRASE_RECOMBINASE PROTEIN MJ0367-RELATED"/>
    <property type="match status" value="1"/>
</dbReference>
<dbReference type="PROSITE" id="PS51898">
    <property type="entry name" value="TYR_RECOMBINASE"/>
    <property type="match status" value="1"/>
</dbReference>
<protein>
    <submittedName>
        <fullName evidence="5">Tyrosine-type recombinase/integrase</fullName>
    </submittedName>
</protein>
<evidence type="ECO:0000256" key="3">
    <source>
        <dbReference type="SAM" id="MobiDB-lite"/>
    </source>
</evidence>
<gene>
    <name evidence="5" type="ORF">MF672_021265</name>
</gene>
<organism evidence="5 6">
    <name type="scientific">Actinomadura luzonensis</name>
    <dbReference type="NCBI Taxonomy" id="2805427"/>
    <lineage>
        <taxon>Bacteria</taxon>
        <taxon>Bacillati</taxon>
        <taxon>Actinomycetota</taxon>
        <taxon>Actinomycetes</taxon>
        <taxon>Streptosporangiales</taxon>
        <taxon>Thermomonosporaceae</taxon>
        <taxon>Actinomadura</taxon>
    </lineage>
</organism>
<dbReference type="RefSeq" id="WP_242383368.1">
    <property type="nucleotide sequence ID" value="NZ_JAKRKC020000001.1"/>
</dbReference>
<evidence type="ECO:0000313" key="5">
    <source>
        <dbReference type="EMBL" id="MCK2216311.1"/>
    </source>
</evidence>
<reference evidence="5 6" key="1">
    <citation type="submission" date="2022-04" db="EMBL/GenBank/DDBJ databases">
        <title>Genome draft of Actinomadura sp. ATCC 31491.</title>
        <authorList>
            <person name="Shi X."/>
            <person name="Du Y."/>
        </authorList>
    </citation>
    <scope>NUCLEOTIDE SEQUENCE [LARGE SCALE GENOMIC DNA]</scope>
    <source>
        <strain evidence="5 6">ATCC 31491</strain>
    </source>
</reference>
<accession>A0ABT0FVF1</accession>
<dbReference type="PANTHER" id="PTHR30349">
    <property type="entry name" value="PHAGE INTEGRASE-RELATED"/>
    <property type="match status" value="1"/>
</dbReference>
<keyword evidence="2" id="KW-0238">DNA-binding</keyword>
<comment type="similarity">
    <text evidence="1">Belongs to the 'phage' integrase family.</text>
</comment>
<evidence type="ECO:0000313" key="6">
    <source>
        <dbReference type="Proteomes" id="UP001317259"/>
    </source>
</evidence>
<dbReference type="Proteomes" id="UP001317259">
    <property type="component" value="Unassembled WGS sequence"/>
</dbReference>
<evidence type="ECO:0000256" key="1">
    <source>
        <dbReference type="ARBA" id="ARBA00008857"/>
    </source>
</evidence>
<comment type="caution">
    <text evidence="5">The sequence shown here is derived from an EMBL/GenBank/DDBJ whole genome shotgun (WGS) entry which is preliminary data.</text>
</comment>
<feature type="domain" description="Tyr recombinase" evidence="4">
    <location>
        <begin position="126"/>
        <end position="313"/>
    </location>
</feature>
<dbReference type="InterPro" id="IPR050090">
    <property type="entry name" value="Tyrosine_recombinase_XerCD"/>
</dbReference>
<sequence length="324" mass="35300">MSLPAVPGPAAPPVEPARDPYHVYLDSLTSPESRRTMRGCLDRLARLLTGDDTATGEGQPWHLLRYEHTVRIRTLLTDQGWSAAYVNKHLVALRRVLKEAWRLGQVSAEDLARASDLAPVRQHRLPSGHHVPPEVVGAALSACADDTPAGVRDAALIAVLYSTGCRRAELGGLTLADYDPGARSLRVRGKRDKERLVYLTADAIGLVERWLAVRGPMPGALFSPISKAGRLRVRDGRPVGLTGQGIADILTRRFSSAGAARRTAHDFRRTFIGELLDAGVDLATAQALVGHSSPATTARYDRRPERTRREAVDRLRLPAPRPLA</sequence>
<evidence type="ECO:0000256" key="2">
    <source>
        <dbReference type="ARBA" id="ARBA00023125"/>
    </source>
</evidence>
<dbReference type="InterPro" id="IPR002104">
    <property type="entry name" value="Integrase_catalytic"/>
</dbReference>
<proteinExistence type="inferred from homology"/>
<feature type="compositionally biased region" description="Basic and acidic residues" evidence="3">
    <location>
        <begin position="299"/>
        <end position="316"/>
    </location>
</feature>
<evidence type="ECO:0000259" key="4">
    <source>
        <dbReference type="PROSITE" id="PS51898"/>
    </source>
</evidence>